<dbReference type="GO" id="GO:0003700">
    <property type="term" value="F:DNA-binding transcription factor activity"/>
    <property type="evidence" value="ECO:0007669"/>
    <property type="project" value="InterPro"/>
</dbReference>
<sequence length="286" mass="33584">MSLFFWRYDLPAGFEFDCVDYIVDESDVDMHWHNYYQLAVCTGGTGEFVFEKETYPYAEGDIFIVDNMEKHGAFAHPSTTASFTFLIFYPQFVVHNADQKFDYEYLLPFLYNPEEFCNKINGDSQIGQRLNGMLSDIIEENRRRRPGYRHLISAKLRVVLAELIGYYNLGEAASTVMDRFMKLRPAIEYMEQHFTENVTLDEAARIVFLSASRFRHLFQETMHVGFKEYLISLRYQAAKKLLADTGMTISEIAAQAGFSNLYSFYKLFERHEKMTPNEYRRKLMEP</sequence>
<proteinExistence type="predicted"/>
<dbReference type="RefSeq" id="WP_227017489.1">
    <property type="nucleotide sequence ID" value="NZ_JAGSND010000003.1"/>
</dbReference>
<evidence type="ECO:0000259" key="4">
    <source>
        <dbReference type="PROSITE" id="PS01124"/>
    </source>
</evidence>
<dbReference type="Proteomes" id="UP000675664">
    <property type="component" value="Unassembled WGS sequence"/>
</dbReference>
<evidence type="ECO:0000313" key="6">
    <source>
        <dbReference type="Proteomes" id="UP000675664"/>
    </source>
</evidence>
<reference evidence="5" key="2">
    <citation type="submission" date="2021-04" db="EMBL/GenBank/DDBJ databases">
        <authorList>
            <person name="Liu J."/>
        </authorList>
    </citation>
    <scope>NUCLEOTIDE SEQUENCE</scope>
    <source>
        <strain evidence="5">BAD-6</strain>
    </source>
</reference>
<feature type="domain" description="HTH araC/xylS-type" evidence="4">
    <location>
        <begin position="184"/>
        <end position="282"/>
    </location>
</feature>
<dbReference type="Pfam" id="PF02311">
    <property type="entry name" value="AraC_binding"/>
    <property type="match status" value="1"/>
</dbReference>
<accession>A0A8J7VZ45</accession>
<dbReference type="SMART" id="SM00342">
    <property type="entry name" value="HTH_ARAC"/>
    <property type="match status" value="1"/>
</dbReference>
<dbReference type="InterPro" id="IPR009057">
    <property type="entry name" value="Homeodomain-like_sf"/>
</dbReference>
<evidence type="ECO:0000313" key="5">
    <source>
        <dbReference type="EMBL" id="MBR0597351.1"/>
    </source>
</evidence>
<keyword evidence="1" id="KW-0805">Transcription regulation</keyword>
<dbReference type="PANTHER" id="PTHR43280:SF34">
    <property type="entry name" value="ARAC-FAMILY TRANSCRIPTIONAL REGULATOR"/>
    <property type="match status" value="1"/>
</dbReference>
<protein>
    <submittedName>
        <fullName evidence="5">Helix-turn-helix transcriptional regulator</fullName>
    </submittedName>
</protein>
<gene>
    <name evidence="5" type="ORF">KCX82_05675</name>
</gene>
<dbReference type="EMBL" id="JAGSND010000003">
    <property type="protein sequence ID" value="MBR0597351.1"/>
    <property type="molecule type" value="Genomic_DNA"/>
</dbReference>
<keyword evidence="3" id="KW-0804">Transcription</keyword>
<dbReference type="AlphaFoldDB" id="A0A8J7VZ45"/>
<evidence type="ECO:0000256" key="2">
    <source>
        <dbReference type="ARBA" id="ARBA00023125"/>
    </source>
</evidence>
<dbReference type="InterPro" id="IPR014710">
    <property type="entry name" value="RmlC-like_jellyroll"/>
</dbReference>
<evidence type="ECO:0000256" key="1">
    <source>
        <dbReference type="ARBA" id="ARBA00023015"/>
    </source>
</evidence>
<dbReference type="SUPFAM" id="SSF51215">
    <property type="entry name" value="Regulatory protein AraC"/>
    <property type="match status" value="1"/>
</dbReference>
<keyword evidence="2" id="KW-0238">DNA-binding</keyword>
<comment type="caution">
    <text evidence="5">The sequence shown here is derived from an EMBL/GenBank/DDBJ whole genome shotgun (WGS) entry which is preliminary data.</text>
</comment>
<dbReference type="InterPro" id="IPR003313">
    <property type="entry name" value="AraC-bd"/>
</dbReference>
<dbReference type="Gene3D" id="2.60.120.10">
    <property type="entry name" value="Jelly Rolls"/>
    <property type="match status" value="1"/>
</dbReference>
<dbReference type="PROSITE" id="PS01124">
    <property type="entry name" value="HTH_ARAC_FAMILY_2"/>
    <property type="match status" value="1"/>
</dbReference>
<dbReference type="SUPFAM" id="SSF46689">
    <property type="entry name" value="Homeodomain-like"/>
    <property type="match status" value="2"/>
</dbReference>
<keyword evidence="6" id="KW-1185">Reference proteome</keyword>
<evidence type="ECO:0000256" key="3">
    <source>
        <dbReference type="ARBA" id="ARBA00023163"/>
    </source>
</evidence>
<name>A0A8J7VZ45_9FIRM</name>
<dbReference type="GO" id="GO:0043565">
    <property type="term" value="F:sequence-specific DNA binding"/>
    <property type="evidence" value="ECO:0007669"/>
    <property type="project" value="InterPro"/>
</dbReference>
<reference evidence="5" key="1">
    <citation type="submission" date="2021-04" db="EMBL/GenBank/DDBJ databases">
        <title>Sinoanaerobacter chloroacetimidivorans sp. nov., an obligate anaerobic bacterium isolated from anaerobic sludge.</title>
        <authorList>
            <person name="Bao Y."/>
        </authorList>
    </citation>
    <scope>NUCLEOTIDE SEQUENCE</scope>
    <source>
        <strain evidence="5">BAD-6</strain>
    </source>
</reference>
<dbReference type="Gene3D" id="1.10.10.60">
    <property type="entry name" value="Homeodomain-like"/>
    <property type="match status" value="2"/>
</dbReference>
<dbReference type="PANTHER" id="PTHR43280">
    <property type="entry name" value="ARAC-FAMILY TRANSCRIPTIONAL REGULATOR"/>
    <property type="match status" value="1"/>
</dbReference>
<organism evidence="5 6">
    <name type="scientific">Sinanaerobacter chloroacetimidivorans</name>
    <dbReference type="NCBI Taxonomy" id="2818044"/>
    <lineage>
        <taxon>Bacteria</taxon>
        <taxon>Bacillati</taxon>
        <taxon>Bacillota</taxon>
        <taxon>Clostridia</taxon>
        <taxon>Peptostreptococcales</taxon>
        <taxon>Anaerovoracaceae</taxon>
        <taxon>Sinanaerobacter</taxon>
    </lineage>
</organism>
<dbReference type="InterPro" id="IPR018060">
    <property type="entry name" value="HTH_AraC"/>
</dbReference>
<dbReference type="InterPro" id="IPR037923">
    <property type="entry name" value="HTH-like"/>
</dbReference>
<dbReference type="Pfam" id="PF12833">
    <property type="entry name" value="HTH_18"/>
    <property type="match status" value="1"/>
</dbReference>